<dbReference type="OrthoDB" id="9057547at2"/>
<name>A0A545U486_9GAMM</name>
<dbReference type="Gene3D" id="1.10.443.10">
    <property type="entry name" value="Intergrase catalytic core"/>
    <property type="match status" value="1"/>
</dbReference>
<dbReference type="RefSeq" id="WP_142903334.1">
    <property type="nucleotide sequence ID" value="NZ_ML660089.1"/>
</dbReference>
<gene>
    <name evidence="2" type="ORF">FKG94_06245</name>
</gene>
<accession>A0A545U486</accession>
<keyword evidence="3" id="KW-1185">Reference proteome</keyword>
<dbReference type="SUPFAM" id="SSF56349">
    <property type="entry name" value="DNA breaking-rejoining enzymes"/>
    <property type="match status" value="1"/>
</dbReference>
<dbReference type="AlphaFoldDB" id="A0A545U486"/>
<dbReference type="Proteomes" id="UP000319732">
    <property type="component" value="Unassembled WGS sequence"/>
</dbReference>
<evidence type="ECO:0000313" key="2">
    <source>
        <dbReference type="EMBL" id="TQV84254.1"/>
    </source>
</evidence>
<dbReference type="GO" id="GO:0015074">
    <property type="term" value="P:DNA integration"/>
    <property type="evidence" value="ECO:0007669"/>
    <property type="project" value="InterPro"/>
</dbReference>
<sequence>MSKFFGEAGVPLAEIKEAMRHSNIKETEKYAHLAKGTAAKVVSVLDGVQRTHTGKTGTSRDVLLVEKLLMESRC</sequence>
<organism evidence="2 3">
    <name type="scientific">Exilibacterium tricleocarpae</name>
    <dbReference type="NCBI Taxonomy" id="2591008"/>
    <lineage>
        <taxon>Bacteria</taxon>
        <taxon>Pseudomonadati</taxon>
        <taxon>Pseudomonadota</taxon>
        <taxon>Gammaproteobacteria</taxon>
        <taxon>Cellvibrionales</taxon>
        <taxon>Cellvibrionaceae</taxon>
        <taxon>Exilibacterium</taxon>
    </lineage>
</organism>
<dbReference type="EMBL" id="VHSG01000006">
    <property type="protein sequence ID" value="TQV84254.1"/>
    <property type="molecule type" value="Genomic_DNA"/>
</dbReference>
<dbReference type="GO" id="GO:0006310">
    <property type="term" value="P:DNA recombination"/>
    <property type="evidence" value="ECO:0007669"/>
    <property type="project" value="UniProtKB-KW"/>
</dbReference>
<keyword evidence="1" id="KW-0233">DNA recombination</keyword>
<evidence type="ECO:0000256" key="1">
    <source>
        <dbReference type="ARBA" id="ARBA00023172"/>
    </source>
</evidence>
<proteinExistence type="predicted"/>
<protein>
    <submittedName>
        <fullName evidence="2">Uncharacterized protein</fullName>
    </submittedName>
</protein>
<dbReference type="InterPro" id="IPR011010">
    <property type="entry name" value="DNA_brk_join_enz"/>
</dbReference>
<dbReference type="GO" id="GO:0003677">
    <property type="term" value="F:DNA binding"/>
    <property type="evidence" value="ECO:0007669"/>
    <property type="project" value="InterPro"/>
</dbReference>
<evidence type="ECO:0000313" key="3">
    <source>
        <dbReference type="Proteomes" id="UP000319732"/>
    </source>
</evidence>
<reference evidence="2 3" key="1">
    <citation type="submission" date="2019-06" db="EMBL/GenBank/DDBJ databases">
        <title>Whole genome sequence for Cellvibrionaceae sp. R142.</title>
        <authorList>
            <person name="Wang G."/>
        </authorList>
    </citation>
    <scope>NUCLEOTIDE SEQUENCE [LARGE SCALE GENOMIC DNA]</scope>
    <source>
        <strain evidence="2 3">R142</strain>
    </source>
</reference>
<comment type="caution">
    <text evidence="2">The sequence shown here is derived from an EMBL/GenBank/DDBJ whole genome shotgun (WGS) entry which is preliminary data.</text>
</comment>
<dbReference type="InterPro" id="IPR013762">
    <property type="entry name" value="Integrase-like_cat_sf"/>
</dbReference>